<keyword evidence="3" id="KW-1185">Reference proteome</keyword>
<dbReference type="EMBL" id="JAGFBS010000027">
    <property type="protein sequence ID" value="KAG6372452.1"/>
    <property type="molecule type" value="Genomic_DNA"/>
</dbReference>
<evidence type="ECO:0000313" key="3">
    <source>
        <dbReference type="Proteomes" id="UP000683000"/>
    </source>
</evidence>
<accession>A0A8I2YIS0</accession>
<comment type="caution">
    <text evidence="2">The sequence shown here is derived from an EMBL/GenBank/DDBJ whole genome shotgun (WGS) entry which is preliminary data.</text>
</comment>
<feature type="region of interest" description="Disordered" evidence="1">
    <location>
        <begin position="99"/>
        <end position="123"/>
    </location>
</feature>
<dbReference type="AlphaFoldDB" id="A0A8I2YIS0"/>
<gene>
    <name evidence="2" type="ORF">JVT61DRAFT_7549</name>
</gene>
<feature type="compositionally biased region" description="Low complexity" evidence="1">
    <location>
        <begin position="99"/>
        <end position="111"/>
    </location>
</feature>
<reference evidence="2" key="1">
    <citation type="submission" date="2021-03" db="EMBL/GenBank/DDBJ databases">
        <title>Evolutionary innovations through gain and loss of genes in the ectomycorrhizal Boletales.</title>
        <authorList>
            <person name="Wu G."/>
            <person name="Miyauchi S."/>
            <person name="Morin E."/>
            <person name="Yang Z.-L."/>
            <person name="Xu J."/>
            <person name="Martin F.M."/>
        </authorList>
    </citation>
    <scope>NUCLEOTIDE SEQUENCE</scope>
    <source>
        <strain evidence="2">BR01</strain>
    </source>
</reference>
<protein>
    <submittedName>
        <fullName evidence="2">Uncharacterized protein</fullName>
    </submittedName>
</protein>
<evidence type="ECO:0000313" key="2">
    <source>
        <dbReference type="EMBL" id="KAG6372452.1"/>
    </source>
</evidence>
<proteinExistence type="predicted"/>
<organism evidence="2 3">
    <name type="scientific">Boletus reticuloceps</name>
    <dbReference type="NCBI Taxonomy" id="495285"/>
    <lineage>
        <taxon>Eukaryota</taxon>
        <taxon>Fungi</taxon>
        <taxon>Dikarya</taxon>
        <taxon>Basidiomycota</taxon>
        <taxon>Agaricomycotina</taxon>
        <taxon>Agaricomycetes</taxon>
        <taxon>Agaricomycetidae</taxon>
        <taxon>Boletales</taxon>
        <taxon>Boletineae</taxon>
        <taxon>Boletaceae</taxon>
        <taxon>Boletoideae</taxon>
        <taxon>Boletus</taxon>
    </lineage>
</organism>
<sequence>MCELCSVHAICRSLTAPVYSLGAPNAGTQSAPPNIDYGGTSSKGPSGFWTVEYCQPYFDGDTSTVLKRCYTTLLPFSPTSPLAVTHTALSGSLRHSFLRSSSPLHSPLASSNTSRCSDLLSEH</sequence>
<dbReference type="OrthoDB" id="10256463at2759"/>
<dbReference type="Proteomes" id="UP000683000">
    <property type="component" value="Unassembled WGS sequence"/>
</dbReference>
<evidence type="ECO:0000256" key="1">
    <source>
        <dbReference type="SAM" id="MobiDB-lite"/>
    </source>
</evidence>
<name>A0A8I2YIS0_9AGAM</name>